<reference evidence="1 2" key="1">
    <citation type="submission" date="2018-02" db="EMBL/GenBank/DDBJ databases">
        <title>Comparative analysis of genomes of three Brevibacillus laterosporus strains producers of potent antimicrobials isolated from silage.</title>
        <authorList>
            <person name="Kojic M."/>
            <person name="Miljkovic M."/>
            <person name="Studholme D."/>
            <person name="Filipic B."/>
        </authorList>
    </citation>
    <scope>NUCLEOTIDE SEQUENCE [LARGE SCALE GENOMIC DNA]</scope>
    <source>
        <strain evidence="1 2">BGSP11</strain>
    </source>
</reference>
<gene>
    <name evidence="1" type="ORF">C4A77_00420</name>
</gene>
<sequence length="184" mass="21646">MNLYNDMTEQELKHLLDNKMGKLLGEGNHGKVFELGDDYVIKYFIGRSYTEDYVALEALQESKFTPRLYAHVHDTYVVMEKVRGITLSDYLTINKTLPEGIETQVEELIREYAELGWQLPDLKEREHILWIEEDRAIKYIDFGVMDNFITVKERHPEFYKKTIDNQVKDSISVITKAKEFGIFV</sequence>
<dbReference type="AlphaFoldDB" id="A0AAP8U732"/>
<dbReference type="Proteomes" id="UP000239759">
    <property type="component" value="Unassembled WGS sequence"/>
</dbReference>
<evidence type="ECO:0000313" key="2">
    <source>
        <dbReference type="Proteomes" id="UP000239759"/>
    </source>
</evidence>
<dbReference type="RefSeq" id="WP_104030284.1">
    <property type="nucleotide sequence ID" value="NZ_PRKQ01000001.1"/>
</dbReference>
<evidence type="ECO:0000313" key="1">
    <source>
        <dbReference type="EMBL" id="PPB12883.1"/>
    </source>
</evidence>
<name>A0AAP8U732_BRELA</name>
<comment type="caution">
    <text evidence="1">The sequence shown here is derived from an EMBL/GenBank/DDBJ whole genome shotgun (WGS) entry which is preliminary data.</text>
</comment>
<dbReference type="EMBL" id="PRKQ01000001">
    <property type="protein sequence ID" value="PPB12883.1"/>
    <property type="molecule type" value="Genomic_DNA"/>
</dbReference>
<dbReference type="SUPFAM" id="SSF56112">
    <property type="entry name" value="Protein kinase-like (PK-like)"/>
    <property type="match status" value="1"/>
</dbReference>
<organism evidence="1 2">
    <name type="scientific">Brevibacillus laterosporus</name>
    <name type="common">Bacillus laterosporus</name>
    <dbReference type="NCBI Taxonomy" id="1465"/>
    <lineage>
        <taxon>Bacteria</taxon>
        <taxon>Bacillati</taxon>
        <taxon>Bacillota</taxon>
        <taxon>Bacilli</taxon>
        <taxon>Bacillales</taxon>
        <taxon>Paenibacillaceae</taxon>
        <taxon>Brevibacillus</taxon>
    </lineage>
</organism>
<proteinExistence type="predicted"/>
<dbReference type="InterPro" id="IPR011009">
    <property type="entry name" value="Kinase-like_dom_sf"/>
</dbReference>
<protein>
    <submittedName>
        <fullName evidence="1">Uncharacterized protein</fullName>
    </submittedName>
</protein>
<accession>A0AAP8U732</accession>